<evidence type="ECO:0000256" key="1">
    <source>
        <dbReference type="ARBA" id="ARBA00022737"/>
    </source>
</evidence>
<gene>
    <name evidence="4" type="ORF">EVOR1521_LOCUS7922</name>
</gene>
<protein>
    <recommendedName>
        <fullName evidence="6">Pentatricopeptide repeat-containing protein, chloroplastic</fullName>
    </recommendedName>
</protein>
<keyword evidence="5" id="KW-1185">Reference proteome</keyword>
<dbReference type="EMBL" id="CAUJNA010000657">
    <property type="protein sequence ID" value="CAJ1379788.1"/>
    <property type="molecule type" value="Genomic_DNA"/>
</dbReference>
<sequence>MVALALLAGQISLDVVCYNSGISACASAFRWQAAVALLVSAIATARPDVVSFNSAISAADKASQWQEALGLLKALGESGLLPDVISYNAAISACEKASRWQLAMCLFWSLPCASLPFSVVSYGAALAACPPGESQLLLRMMRSARVRPNLVHYGAAISRSHWRMSIWLLGCMRLDQLTADVITLNSAMSSCQGEKQWQTSLLLQSERPLSTCSPATYSSAIGACDASHWWLAAALSARMRHETVEPNALSCAAVMSSWADAARWESALSCTEFAGLALHLASCNAAITCCLKGGHWQLGLRILHSMQKAQLSPDVVSYTAVMSACRLRGKWRSALVLVQIMEEKAVLLNTLSYTAAIGCQPWRLAVRLAFGRGLEGLEGLDVTGWSAAMGSCQRAHRWLAALRLFARVPSADAAALDAAAAAASGAAVASVPKWLEAAGREGTMAARAAVGLPGG</sequence>
<comment type="caution">
    <text evidence="4">The sequence shown here is derived from an EMBL/GenBank/DDBJ whole genome shotgun (WGS) entry which is preliminary data.</text>
</comment>
<dbReference type="NCBIfam" id="TIGR00756">
    <property type="entry name" value="PPR"/>
    <property type="match status" value="1"/>
</dbReference>
<feature type="chain" id="PRO_5041302169" description="Pentatricopeptide repeat-containing protein, chloroplastic" evidence="3">
    <location>
        <begin position="18"/>
        <end position="455"/>
    </location>
</feature>
<evidence type="ECO:0000256" key="3">
    <source>
        <dbReference type="SAM" id="SignalP"/>
    </source>
</evidence>
<evidence type="ECO:0000313" key="5">
    <source>
        <dbReference type="Proteomes" id="UP001178507"/>
    </source>
</evidence>
<dbReference type="PANTHER" id="PTHR47447">
    <property type="entry name" value="OS03G0856100 PROTEIN"/>
    <property type="match status" value="1"/>
</dbReference>
<feature type="repeat" description="PPR" evidence="2">
    <location>
        <begin position="314"/>
        <end position="348"/>
    </location>
</feature>
<proteinExistence type="predicted"/>
<evidence type="ECO:0008006" key="6">
    <source>
        <dbReference type="Google" id="ProtNLM"/>
    </source>
</evidence>
<dbReference type="PROSITE" id="PS51375">
    <property type="entry name" value="PPR"/>
    <property type="match status" value="3"/>
</dbReference>
<feature type="signal peptide" evidence="3">
    <location>
        <begin position="1"/>
        <end position="17"/>
    </location>
</feature>
<dbReference type="InterPro" id="IPR002885">
    <property type="entry name" value="PPR_rpt"/>
</dbReference>
<dbReference type="Pfam" id="PF13812">
    <property type="entry name" value="PPR_3"/>
    <property type="match status" value="2"/>
</dbReference>
<evidence type="ECO:0000313" key="4">
    <source>
        <dbReference type="EMBL" id="CAJ1379788.1"/>
    </source>
</evidence>
<dbReference type="AlphaFoldDB" id="A0AA36MUU9"/>
<organism evidence="4 5">
    <name type="scientific">Effrenium voratum</name>
    <dbReference type="NCBI Taxonomy" id="2562239"/>
    <lineage>
        <taxon>Eukaryota</taxon>
        <taxon>Sar</taxon>
        <taxon>Alveolata</taxon>
        <taxon>Dinophyceae</taxon>
        <taxon>Suessiales</taxon>
        <taxon>Symbiodiniaceae</taxon>
        <taxon>Effrenium</taxon>
    </lineage>
</organism>
<dbReference type="InterPro" id="IPR011990">
    <property type="entry name" value="TPR-like_helical_dom_sf"/>
</dbReference>
<name>A0AA36MUU9_9DINO</name>
<evidence type="ECO:0000256" key="2">
    <source>
        <dbReference type="PROSITE-ProRule" id="PRU00708"/>
    </source>
</evidence>
<keyword evidence="3" id="KW-0732">Signal</keyword>
<keyword evidence="1" id="KW-0677">Repeat</keyword>
<dbReference type="PANTHER" id="PTHR47447:SF17">
    <property type="entry name" value="OS12G0638900 PROTEIN"/>
    <property type="match status" value="1"/>
</dbReference>
<dbReference type="Gene3D" id="1.25.40.10">
    <property type="entry name" value="Tetratricopeptide repeat domain"/>
    <property type="match status" value="3"/>
</dbReference>
<feature type="repeat" description="PPR" evidence="2">
    <location>
        <begin position="279"/>
        <end position="313"/>
    </location>
</feature>
<feature type="repeat" description="PPR" evidence="2">
    <location>
        <begin position="48"/>
        <end position="82"/>
    </location>
</feature>
<dbReference type="Proteomes" id="UP001178507">
    <property type="component" value="Unassembled WGS sequence"/>
</dbReference>
<accession>A0AA36MUU9</accession>
<reference evidence="4" key="1">
    <citation type="submission" date="2023-08" db="EMBL/GenBank/DDBJ databases">
        <authorList>
            <person name="Chen Y."/>
            <person name="Shah S."/>
            <person name="Dougan E. K."/>
            <person name="Thang M."/>
            <person name="Chan C."/>
        </authorList>
    </citation>
    <scope>NUCLEOTIDE SEQUENCE</scope>
</reference>